<dbReference type="FunFam" id="1.10.287.810:FF:000001">
    <property type="entry name" value="mitochondrial import inner membrane translocase subunit TIM13"/>
    <property type="match status" value="1"/>
</dbReference>
<evidence type="ECO:0000256" key="9">
    <source>
        <dbReference type="ARBA" id="ARBA00023186"/>
    </source>
</evidence>
<accession>A0AAJ6QPP8</accession>
<dbReference type="RefSeq" id="XP_003739750.1">
    <property type="nucleotide sequence ID" value="XM_003739702.1"/>
</dbReference>
<evidence type="ECO:0000256" key="10">
    <source>
        <dbReference type="RuleBase" id="RU367043"/>
    </source>
</evidence>
<dbReference type="KEGG" id="goe:100907066"/>
<dbReference type="GO" id="GO:0005743">
    <property type="term" value="C:mitochondrial inner membrane"/>
    <property type="evidence" value="ECO:0007669"/>
    <property type="project" value="UniProtKB-SubCell"/>
</dbReference>
<keyword evidence="3" id="KW-0479">Metal-binding</keyword>
<evidence type="ECO:0000256" key="3">
    <source>
        <dbReference type="ARBA" id="ARBA00022723"/>
    </source>
</evidence>
<dbReference type="Pfam" id="PF02953">
    <property type="entry name" value="zf-Tim10_DDP"/>
    <property type="match status" value="1"/>
</dbReference>
<comment type="function">
    <text evidence="10">Mitochondrial intermembrane chaperone that participates in the import and insertion of some multi-pass transmembrane proteins into the mitochondrial inner membrane. Also required for the transfer of beta-barrel precursors from the TOM complex to the sorting and assembly machinery (SAM complex) of the outer membrane. Acts as a chaperone-like protein that protects the hydrophobic precursors from aggregation and guide them through the mitochondrial intermembrane space.</text>
</comment>
<evidence type="ECO:0000313" key="13">
    <source>
        <dbReference type="RefSeq" id="XP_003739750.1"/>
    </source>
</evidence>
<keyword evidence="10" id="KW-0999">Mitochondrion inner membrane</keyword>
<dbReference type="GO" id="GO:0015031">
    <property type="term" value="P:protein transport"/>
    <property type="evidence" value="ECO:0007669"/>
    <property type="project" value="UniProtKB-KW"/>
</dbReference>
<evidence type="ECO:0000256" key="1">
    <source>
        <dbReference type="ARBA" id="ARBA00006720"/>
    </source>
</evidence>
<comment type="subcellular location">
    <subcellularLocation>
        <location evidence="10">Mitochondrion inner membrane</location>
        <topology evidence="10">Peripheral membrane protein</topology>
        <orientation evidence="10">Intermembrane side</orientation>
    </subcellularLocation>
</comment>
<dbReference type="InterPro" id="IPR035427">
    <property type="entry name" value="Tim10-like_dom_sf"/>
</dbReference>
<dbReference type="SUPFAM" id="SSF144122">
    <property type="entry name" value="Tim10-like"/>
    <property type="match status" value="1"/>
</dbReference>
<comment type="subunit">
    <text evidence="10">Heterohexamer.</text>
</comment>
<keyword evidence="4" id="KW-0862">Zinc</keyword>
<evidence type="ECO:0000313" key="12">
    <source>
        <dbReference type="Proteomes" id="UP000694867"/>
    </source>
</evidence>
<evidence type="ECO:0000256" key="8">
    <source>
        <dbReference type="ARBA" id="ARBA00023157"/>
    </source>
</evidence>
<dbReference type="GeneID" id="100907066"/>
<evidence type="ECO:0000259" key="11">
    <source>
        <dbReference type="Pfam" id="PF02953"/>
    </source>
</evidence>
<comment type="similarity">
    <text evidence="1 10">Belongs to the small Tim family.</text>
</comment>
<keyword evidence="7 10" id="KW-0496">Mitochondrion</keyword>
<name>A0AAJ6QPP8_9ACAR</name>
<dbReference type="AlphaFoldDB" id="A0AAJ6QPP8"/>
<keyword evidence="6 10" id="KW-0811">Translocation</keyword>
<proteinExistence type="inferred from homology"/>
<evidence type="ECO:0000256" key="6">
    <source>
        <dbReference type="ARBA" id="ARBA00023010"/>
    </source>
</evidence>
<keyword evidence="2 10" id="KW-0813">Transport</keyword>
<dbReference type="Gene3D" id="1.10.287.810">
    <property type="entry name" value="Mitochondrial import inner membrane translocase subunit tim13 like domains"/>
    <property type="match status" value="1"/>
</dbReference>
<feature type="domain" description="Tim10-like" evidence="11">
    <location>
        <begin position="25"/>
        <end position="86"/>
    </location>
</feature>
<dbReference type="GO" id="GO:0045039">
    <property type="term" value="P:protein insertion into mitochondrial inner membrane"/>
    <property type="evidence" value="ECO:0007669"/>
    <property type="project" value="UniProtKB-ARBA"/>
</dbReference>
<sequence>MSELSSMADSLDGKLSSSQKSQLIEQVQQELAIANMQELLEKTTSKCFSKCIPKPGTSLYNSEQKCISMCTDRYMDAWNVVGRAYSARIQREFR</sequence>
<protein>
    <recommendedName>
        <fullName evidence="10">Mitochondrial import inner membrane translocase subunit</fullName>
    </recommendedName>
</protein>
<evidence type="ECO:0000256" key="5">
    <source>
        <dbReference type="ARBA" id="ARBA00022927"/>
    </source>
</evidence>
<dbReference type="InterPro" id="IPR004217">
    <property type="entry name" value="Tim10-like"/>
</dbReference>
<evidence type="ECO:0000256" key="7">
    <source>
        <dbReference type="ARBA" id="ARBA00023128"/>
    </source>
</evidence>
<dbReference type="GO" id="GO:0046872">
    <property type="term" value="F:metal ion binding"/>
    <property type="evidence" value="ECO:0007669"/>
    <property type="project" value="UniProtKB-KW"/>
</dbReference>
<evidence type="ECO:0000256" key="4">
    <source>
        <dbReference type="ARBA" id="ARBA00022833"/>
    </source>
</evidence>
<reference evidence="13" key="1">
    <citation type="submission" date="2025-08" db="UniProtKB">
        <authorList>
            <consortium name="RefSeq"/>
        </authorList>
    </citation>
    <scope>IDENTIFICATION</scope>
</reference>
<keyword evidence="10" id="KW-0472">Membrane</keyword>
<dbReference type="GO" id="GO:0042719">
    <property type="term" value="C:mitochondrial intermembrane space chaperone complex"/>
    <property type="evidence" value="ECO:0007669"/>
    <property type="project" value="UniProtKB-ARBA"/>
</dbReference>
<dbReference type="Proteomes" id="UP000694867">
    <property type="component" value="Unplaced"/>
</dbReference>
<gene>
    <name evidence="13" type="primary">LOC100907066</name>
</gene>
<keyword evidence="9 10" id="KW-0143">Chaperone</keyword>
<organism evidence="12 13">
    <name type="scientific">Galendromus occidentalis</name>
    <name type="common">western predatory mite</name>
    <dbReference type="NCBI Taxonomy" id="34638"/>
    <lineage>
        <taxon>Eukaryota</taxon>
        <taxon>Metazoa</taxon>
        <taxon>Ecdysozoa</taxon>
        <taxon>Arthropoda</taxon>
        <taxon>Chelicerata</taxon>
        <taxon>Arachnida</taxon>
        <taxon>Acari</taxon>
        <taxon>Parasitiformes</taxon>
        <taxon>Mesostigmata</taxon>
        <taxon>Gamasina</taxon>
        <taxon>Phytoseioidea</taxon>
        <taxon>Phytoseiidae</taxon>
        <taxon>Typhlodrominae</taxon>
        <taxon>Galendromus</taxon>
    </lineage>
</organism>
<evidence type="ECO:0000256" key="2">
    <source>
        <dbReference type="ARBA" id="ARBA00022448"/>
    </source>
</evidence>
<comment type="domain">
    <text evidence="10">The twin CX3C motif contains 4 conserved Cys residues that form 2 disulfide bonds in the mitochondrial intermembrane space.</text>
</comment>
<keyword evidence="8 10" id="KW-1015">Disulfide bond</keyword>
<keyword evidence="5 10" id="KW-0653">Protein transport</keyword>
<keyword evidence="12" id="KW-1185">Reference proteome</keyword>